<accession>A0ABU4RYR4</accession>
<proteinExistence type="predicted"/>
<evidence type="ECO:0000259" key="1">
    <source>
        <dbReference type="Pfam" id="PF08818"/>
    </source>
</evidence>
<gene>
    <name evidence="2" type="ORF">SCD92_11655</name>
</gene>
<dbReference type="EMBL" id="JAXAFO010000018">
    <property type="protein sequence ID" value="MDX6850018.1"/>
    <property type="molecule type" value="Genomic_DNA"/>
</dbReference>
<dbReference type="Pfam" id="PF08818">
    <property type="entry name" value="DUF1801"/>
    <property type="match status" value="1"/>
</dbReference>
<comment type="caution">
    <text evidence="2">The sequence shown here is derived from an EMBL/GenBank/DDBJ whole genome shotgun (WGS) entry which is preliminary data.</text>
</comment>
<reference evidence="2 3" key="1">
    <citation type="submission" date="2023-11" db="EMBL/GenBank/DDBJ databases">
        <title>Gilvimarinus fulvus sp. nov., isolated from the surface of Kelp.</title>
        <authorList>
            <person name="Sun Y.Y."/>
            <person name="Gong Y."/>
            <person name="Du Z.J."/>
        </authorList>
    </citation>
    <scope>NUCLEOTIDE SEQUENCE [LARGE SCALE GENOMIC DNA]</scope>
    <source>
        <strain evidence="2 3">SDUM040013</strain>
    </source>
</reference>
<feature type="domain" description="YdhG-like" evidence="1">
    <location>
        <begin position="17"/>
        <end position="121"/>
    </location>
</feature>
<evidence type="ECO:0000313" key="2">
    <source>
        <dbReference type="EMBL" id="MDX6850018.1"/>
    </source>
</evidence>
<dbReference type="Gene3D" id="3.90.1150.200">
    <property type="match status" value="1"/>
</dbReference>
<sequence>MKKQVLEFISNLENERRRSDSEALVDLIEEESGYEPYIHGSMIGYGRYHYKYESGREGDFFVTGFSPRKQHLAVYIMPGFSSYETMLENLGKHKVGKSCLYINKLADIDLTVLRKLVKASVKDMQKKYQCASA</sequence>
<dbReference type="InterPro" id="IPR014922">
    <property type="entry name" value="YdhG-like"/>
</dbReference>
<dbReference type="SUPFAM" id="SSF159888">
    <property type="entry name" value="YdhG-like"/>
    <property type="match status" value="1"/>
</dbReference>
<dbReference type="RefSeq" id="WP_302722516.1">
    <property type="nucleotide sequence ID" value="NZ_JAULRU010000569.1"/>
</dbReference>
<protein>
    <submittedName>
        <fullName evidence="2">DUF1801 domain-containing protein</fullName>
    </submittedName>
</protein>
<evidence type="ECO:0000313" key="3">
    <source>
        <dbReference type="Proteomes" id="UP001273505"/>
    </source>
</evidence>
<organism evidence="2 3">
    <name type="scientific">Gilvimarinus gilvus</name>
    <dbReference type="NCBI Taxonomy" id="3058038"/>
    <lineage>
        <taxon>Bacteria</taxon>
        <taxon>Pseudomonadati</taxon>
        <taxon>Pseudomonadota</taxon>
        <taxon>Gammaproteobacteria</taxon>
        <taxon>Cellvibrionales</taxon>
        <taxon>Cellvibrionaceae</taxon>
        <taxon>Gilvimarinus</taxon>
    </lineage>
</organism>
<name>A0ABU4RYR4_9GAMM</name>
<keyword evidence="3" id="KW-1185">Reference proteome</keyword>
<dbReference type="Proteomes" id="UP001273505">
    <property type="component" value="Unassembled WGS sequence"/>
</dbReference>